<keyword evidence="2" id="KW-1185">Reference proteome</keyword>
<dbReference type="AlphaFoldDB" id="A0AAV5GNE6"/>
<evidence type="ECO:0008006" key="3">
    <source>
        <dbReference type="Google" id="ProtNLM"/>
    </source>
</evidence>
<gene>
    <name evidence="1" type="ORF">Rhopal_007185-T1</name>
</gene>
<dbReference type="EMBL" id="BQKY01000016">
    <property type="protein sequence ID" value="GJN94111.1"/>
    <property type="molecule type" value="Genomic_DNA"/>
</dbReference>
<accession>A0AAV5GNE6</accession>
<evidence type="ECO:0000313" key="1">
    <source>
        <dbReference type="EMBL" id="GJN94111.1"/>
    </source>
</evidence>
<proteinExistence type="predicted"/>
<protein>
    <recommendedName>
        <fullName evidence="3">Polymerase nucleotidyl transferase domain-containing protein</fullName>
    </recommendedName>
</protein>
<reference evidence="1 2" key="1">
    <citation type="submission" date="2021-12" db="EMBL/GenBank/DDBJ databases">
        <title>High titer production of polyol ester of fatty acids by Rhodotorula paludigena BS15 towards product separation-free biomass refinery.</title>
        <authorList>
            <person name="Mano J."/>
            <person name="Ono H."/>
            <person name="Tanaka T."/>
            <person name="Naito K."/>
            <person name="Sushida H."/>
            <person name="Ike M."/>
            <person name="Tokuyasu K."/>
            <person name="Kitaoka M."/>
        </authorList>
    </citation>
    <scope>NUCLEOTIDE SEQUENCE [LARGE SCALE GENOMIC DNA]</scope>
    <source>
        <strain evidence="1 2">BS15</strain>
    </source>
</reference>
<sequence length="830" mass="90476">MLPDHLELASLLNSPSSRDETLAALLRPTVDDDEQQTGTHARALAALKPYLSLETLLALRGLPAFDDEKEPGLSDTLDVQREWVAGIGGGGGGECPAALRDEYLVRLVKGSSNAQGVVDQLRDALGALRDQLERGEGVVLRGPATTTQKHEIRCASATAFRDRLSEASAGLLDKLDWNNVLLGGGSVLSILTGKQDDAAYKNSDLDLFLIGLKPDELVPKVNAIIEQIKSTLPPPPKKTRTEWSSGKHKEIEVDSDDEEWLQDHYFDWHAQHEGELLVLKGFNAFTLVPPLFDGCTRRRTIQIICQSFETRFDALAGFDLDCCAVGWDGKEVVAVPRAVRALALGANLFDPKLARKGDPSSAIVSSRALKYLSRGFSLALPPVALSLLSSAGIEFRAVLAAERAKAADPLERNKVKTEDLAGVCGMLRREYNALHSAEDERVKAPIGADYGPANASWMKLVGERELRMWSNGTIAHEWWEWQVKTLAPAIADLLASDKRDLSHKAKTKASAYFGDRLASYVVPYVASFDNEFILDLKPTKKDPFELTWSKIQNIQYIVKLPRSALKLIERAEDKLKTIADEARKGGSIALAAKKAKTEDVQAMSSFSEEDATAIHAALKVIHKAQRVPHEVNKGWEGTGLDPVVPNSFPGPYAPSERRASLLFGASSSSSAASTSTSSTVQPSLVSPVLGHGGAEVAQTKKKSDCVYRVVTLAGLWQFRGLDADIDQALTVIWQCWVATARAAVSLPSEMSDADALSDLLGPAEFTCVQAAYLSQPTVDQVLDKLAADLARVEEMARAAAENTERLCKAGEWDGERKRFLLQWVRDQQMI</sequence>
<name>A0AAV5GNE6_9BASI</name>
<evidence type="ECO:0000313" key="2">
    <source>
        <dbReference type="Proteomes" id="UP001342314"/>
    </source>
</evidence>
<comment type="caution">
    <text evidence="1">The sequence shown here is derived from an EMBL/GenBank/DDBJ whole genome shotgun (WGS) entry which is preliminary data.</text>
</comment>
<dbReference type="Proteomes" id="UP001342314">
    <property type="component" value="Unassembled WGS sequence"/>
</dbReference>
<organism evidence="1 2">
    <name type="scientific">Rhodotorula paludigena</name>
    <dbReference type="NCBI Taxonomy" id="86838"/>
    <lineage>
        <taxon>Eukaryota</taxon>
        <taxon>Fungi</taxon>
        <taxon>Dikarya</taxon>
        <taxon>Basidiomycota</taxon>
        <taxon>Pucciniomycotina</taxon>
        <taxon>Microbotryomycetes</taxon>
        <taxon>Sporidiobolales</taxon>
        <taxon>Sporidiobolaceae</taxon>
        <taxon>Rhodotorula</taxon>
    </lineage>
</organism>